<evidence type="ECO:0000256" key="1">
    <source>
        <dbReference type="SAM" id="MobiDB-lite"/>
    </source>
</evidence>
<comment type="caution">
    <text evidence="2">The sequence shown here is derived from an EMBL/GenBank/DDBJ whole genome shotgun (WGS) entry which is preliminary data.</text>
</comment>
<reference evidence="2 3" key="1">
    <citation type="submission" date="2020-12" db="EMBL/GenBank/DDBJ databases">
        <title>Streptomyces typhae sp. nov., a novel endophytic actinomycete isolated from the root of cattail pollen (Typha angustifolia L.).</title>
        <authorList>
            <person name="Peng C."/>
            <person name="Liu C."/>
        </authorList>
    </citation>
    <scope>NUCLEOTIDE SEQUENCE [LARGE SCALE GENOMIC DNA]</scope>
    <source>
        <strain evidence="2 3">JCM 4753</strain>
    </source>
</reference>
<gene>
    <name evidence="2" type="ORF">JGB26_22835</name>
</gene>
<proteinExistence type="predicted"/>
<evidence type="ECO:0000313" key="3">
    <source>
        <dbReference type="Proteomes" id="UP000634780"/>
    </source>
</evidence>
<protein>
    <submittedName>
        <fullName evidence="2">Uncharacterized protein</fullName>
    </submittedName>
</protein>
<accession>A0ABS0XA25</accession>
<dbReference type="EMBL" id="JAEKOZ010000014">
    <property type="protein sequence ID" value="MBJ3809916.1"/>
    <property type="molecule type" value="Genomic_DNA"/>
</dbReference>
<evidence type="ECO:0000313" key="2">
    <source>
        <dbReference type="EMBL" id="MBJ3809916.1"/>
    </source>
</evidence>
<name>A0ABS0XA25_9ACTN</name>
<organism evidence="2 3">
    <name type="scientific">Streptomyces flavofungini</name>
    <dbReference type="NCBI Taxonomy" id="68200"/>
    <lineage>
        <taxon>Bacteria</taxon>
        <taxon>Bacillati</taxon>
        <taxon>Actinomycetota</taxon>
        <taxon>Actinomycetes</taxon>
        <taxon>Kitasatosporales</taxon>
        <taxon>Streptomycetaceae</taxon>
        <taxon>Streptomyces</taxon>
    </lineage>
</organism>
<keyword evidence="3" id="KW-1185">Reference proteome</keyword>
<dbReference type="Proteomes" id="UP000634780">
    <property type="component" value="Unassembled WGS sequence"/>
</dbReference>
<feature type="region of interest" description="Disordered" evidence="1">
    <location>
        <begin position="80"/>
        <end position="113"/>
    </location>
</feature>
<dbReference type="RefSeq" id="WP_190115273.1">
    <property type="nucleotide sequence ID" value="NZ_BMVR01000003.1"/>
</dbReference>
<dbReference type="Gene3D" id="3.30.559.30">
    <property type="entry name" value="Nonribosomal peptide synthetase, condensation domain"/>
    <property type="match status" value="1"/>
</dbReference>
<sequence>MSNFPVADLVTGLPGLSVARAAMLGQAELPVTLSVAQEGDRLALALHHDTVRVSPERAPDLVDLPCRALTALADDPATVSEVHAAPRRHRPDERAASRARRAACLPSSVRRRG</sequence>